<evidence type="ECO:0000313" key="2">
    <source>
        <dbReference type="Proteomes" id="UP000692954"/>
    </source>
</evidence>
<gene>
    <name evidence="1" type="ORF">PSON_ATCC_30995.1.T0990079</name>
</gene>
<dbReference type="Proteomes" id="UP000692954">
    <property type="component" value="Unassembled WGS sequence"/>
</dbReference>
<organism evidence="1 2">
    <name type="scientific">Paramecium sonneborni</name>
    <dbReference type="NCBI Taxonomy" id="65129"/>
    <lineage>
        <taxon>Eukaryota</taxon>
        <taxon>Sar</taxon>
        <taxon>Alveolata</taxon>
        <taxon>Ciliophora</taxon>
        <taxon>Intramacronucleata</taxon>
        <taxon>Oligohymenophorea</taxon>
        <taxon>Peniculida</taxon>
        <taxon>Parameciidae</taxon>
        <taxon>Paramecium</taxon>
    </lineage>
</organism>
<accession>A0A8S1Q8H0</accession>
<reference evidence="1" key="1">
    <citation type="submission" date="2021-01" db="EMBL/GenBank/DDBJ databases">
        <authorList>
            <consortium name="Genoscope - CEA"/>
            <person name="William W."/>
        </authorList>
    </citation>
    <scope>NUCLEOTIDE SEQUENCE</scope>
</reference>
<proteinExistence type="predicted"/>
<evidence type="ECO:0000313" key="1">
    <source>
        <dbReference type="EMBL" id="CAD8111832.1"/>
    </source>
</evidence>
<dbReference type="AlphaFoldDB" id="A0A8S1Q8H0"/>
<dbReference type="EMBL" id="CAJJDN010000099">
    <property type="protein sequence ID" value="CAD8111832.1"/>
    <property type="molecule type" value="Genomic_DNA"/>
</dbReference>
<dbReference type="OrthoDB" id="311477at2759"/>
<protein>
    <submittedName>
        <fullName evidence="1">Uncharacterized protein</fullName>
    </submittedName>
</protein>
<keyword evidence="2" id="KW-1185">Reference proteome</keyword>
<sequence>MSEPNISQENTNPQFQKYPEIHMMKKNSFEIFYDEEADMKEIEEDQQEFQRNFEELQGIFIDNQCFKKNSLVKLDSWYSEGGRKSNTDLSSDIDFTQICQQHGFHFCSICHQPKPQPQPISKSKILFPEKSFCRYILLYVFRTIENPLYAEIIRDICCRHQIKYDDFKDYYKQQRILIMGYQALKKELIYDKDDILIQNRKKAFKNILVWYFDKLATKHILLSKKQDFKGYLKFKNFVMSYYIHDPKNWAGNKPEWK</sequence>
<comment type="caution">
    <text evidence="1">The sequence shown here is derived from an EMBL/GenBank/DDBJ whole genome shotgun (WGS) entry which is preliminary data.</text>
</comment>
<name>A0A8S1Q8H0_9CILI</name>